<organism evidence="2">
    <name type="scientific">Arion vulgaris</name>
    <dbReference type="NCBI Taxonomy" id="1028688"/>
    <lineage>
        <taxon>Eukaryota</taxon>
        <taxon>Metazoa</taxon>
        <taxon>Spiralia</taxon>
        <taxon>Lophotrochozoa</taxon>
        <taxon>Mollusca</taxon>
        <taxon>Gastropoda</taxon>
        <taxon>Heterobranchia</taxon>
        <taxon>Euthyneura</taxon>
        <taxon>Panpulmonata</taxon>
        <taxon>Eupulmonata</taxon>
        <taxon>Stylommatophora</taxon>
        <taxon>Helicina</taxon>
        <taxon>Arionoidea</taxon>
        <taxon>Arionidae</taxon>
        <taxon>Arion</taxon>
    </lineage>
</organism>
<feature type="compositionally biased region" description="Basic and acidic residues" evidence="1">
    <location>
        <begin position="162"/>
        <end position="173"/>
    </location>
</feature>
<feature type="region of interest" description="Disordered" evidence="1">
    <location>
        <begin position="1"/>
        <end position="22"/>
    </location>
</feature>
<reference evidence="2" key="1">
    <citation type="submission" date="2014-12" db="EMBL/GenBank/DDBJ databases">
        <title>Insight into the proteome of Arion vulgaris.</title>
        <authorList>
            <person name="Aradska J."/>
            <person name="Bulat T."/>
            <person name="Smidak R."/>
            <person name="Sarate P."/>
            <person name="Gangsoo J."/>
            <person name="Sialana F."/>
            <person name="Bilban M."/>
            <person name="Lubec G."/>
        </authorList>
    </citation>
    <scope>NUCLEOTIDE SEQUENCE</scope>
    <source>
        <tissue evidence="2">Skin</tissue>
    </source>
</reference>
<feature type="non-terminal residue" evidence="2">
    <location>
        <position position="1"/>
    </location>
</feature>
<protein>
    <recommendedName>
        <fullName evidence="3">Dynein heavy chain C-terminal domain-containing protein</fullName>
    </recommendedName>
</protein>
<dbReference type="EMBL" id="HACG01015862">
    <property type="protein sequence ID" value="CEK62727.1"/>
    <property type="molecule type" value="Transcribed_RNA"/>
</dbReference>
<evidence type="ECO:0000256" key="1">
    <source>
        <dbReference type="SAM" id="MobiDB-lite"/>
    </source>
</evidence>
<feature type="compositionally biased region" description="Basic and acidic residues" evidence="1">
    <location>
        <begin position="116"/>
        <end position="127"/>
    </location>
</feature>
<feature type="compositionally biased region" description="Acidic residues" evidence="1">
    <location>
        <begin position="101"/>
        <end position="115"/>
    </location>
</feature>
<gene>
    <name evidence="2" type="primary">ORF46005</name>
</gene>
<feature type="compositionally biased region" description="Basic and acidic residues" evidence="1">
    <location>
        <begin position="145"/>
        <end position="154"/>
    </location>
</feature>
<feature type="compositionally biased region" description="Polar residues" evidence="1">
    <location>
        <begin position="1"/>
        <end position="13"/>
    </location>
</feature>
<name>A0A0B6Z2V4_9EUPU</name>
<dbReference type="AlphaFoldDB" id="A0A0B6Z2V4"/>
<feature type="compositionally biased region" description="Basic and acidic residues" evidence="1">
    <location>
        <begin position="187"/>
        <end position="200"/>
    </location>
</feature>
<evidence type="ECO:0000313" key="2">
    <source>
        <dbReference type="EMBL" id="CEK62727.1"/>
    </source>
</evidence>
<accession>A0A0B6Z2V4</accession>
<sequence>KVTSQIISSNSQENCREEDQVHNSSDYTSRVCKLPVYMNKSRQVQVWSLTVQCPQPEEKWTFVRAAFILNPGLPDEGCKKSRAYLMLQRLPPLMLSAQDKVEEEESKEEEEDNDGETYKEESGDESSRSQLSFKAVSSKASPLPEELRLHREMPMLENDEPQTLKDSESHTRESMPQIESSFDGNIGEEKVEDSKSLTEM</sequence>
<proteinExistence type="predicted"/>
<feature type="region of interest" description="Disordered" evidence="1">
    <location>
        <begin position="96"/>
        <end position="200"/>
    </location>
</feature>
<evidence type="ECO:0008006" key="3">
    <source>
        <dbReference type="Google" id="ProtNLM"/>
    </source>
</evidence>